<evidence type="ECO:0000256" key="1">
    <source>
        <dbReference type="ARBA" id="ARBA00004447"/>
    </source>
</evidence>
<organism evidence="11 12">
    <name type="scientific">Octopus sinensis</name>
    <name type="common">East Asian common octopus</name>
    <dbReference type="NCBI Taxonomy" id="2607531"/>
    <lineage>
        <taxon>Eukaryota</taxon>
        <taxon>Metazoa</taxon>
        <taxon>Spiralia</taxon>
        <taxon>Lophotrochozoa</taxon>
        <taxon>Mollusca</taxon>
        <taxon>Cephalopoda</taxon>
        <taxon>Coleoidea</taxon>
        <taxon>Octopodiformes</taxon>
        <taxon>Octopoda</taxon>
        <taxon>Incirrata</taxon>
        <taxon>Octopodidae</taxon>
        <taxon>Octopus</taxon>
    </lineage>
</organism>
<dbReference type="Pfam" id="PF05679">
    <property type="entry name" value="CHGN"/>
    <property type="match status" value="1"/>
</dbReference>
<dbReference type="Gene3D" id="3.90.550.50">
    <property type="match status" value="1"/>
</dbReference>
<evidence type="ECO:0000313" key="12">
    <source>
        <dbReference type="RefSeq" id="XP_029658394.1"/>
    </source>
</evidence>
<evidence type="ECO:0000256" key="5">
    <source>
        <dbReference type="ARBA" id="ARBA00022968"/>
    </source>
</evidence>
<keyword evidence="9" id="KW-0325">Glycoprotein</keyword>
<protein>
    <recommendedName>
        <fullName evidence="10">Hexosyltransferase</fullName>
        <ecNumber evidence="10">2.4.1.-</ecNumber>
    </recommendedName>
</protein>
<keyword evidence="8 10" id="KW-0472">Membrane</keyword>
<evidence type="ECO:0000256" key="3">
    <source>
        <dbReference type="ARBA" id="ARBA00022679"/>
    </source>
</evidence>
<comment type="subcellular location">
    <subcellularLocation>
        <location evidence="1 10">Golgi apparatus</location>
        <location evidence="1 10">Golgi stack membrane</location>
        <topology evidence="1 10">Single-pass type II membrane protein</topology>
    </subcellularLocation>
</comment>
<dbReference type="InterPro" id="IPR051227">
    <property type="entry name" value="CS_glycosyltransferase"/>
</dbReference>
<dbReference type="SUPFAM" id="SSF53448">
    <property type="entry name" value="Nucleotide-diphospho-sugar transferases"/>
    <property type="match status" value="1"/>
</dbReference>
<evidence type="ECO:0000256" key="7">
    <source>
        <dbReference type="ARBA" id="ARBA00023034"/>
    </source>
</evidence>
<accession>A0A6P7U117</accession>
<name>A0A6P7U117_9MOLL</name>
<keyword evidence="6 10" id="KW-1133">Transmembrane helix</keyword>
<evidence type="ECO:0000256" key="9">
    <source>
        <dbReference type="ARBA" id="ARBA00023180"/>
    </source>
</evidence>
<dbReference type="GO" id="GO:0047238">
    <property type="term" value="F:glucuronosyl-N-acetylgalactosaminyl-proteoglycan 4-beta-N-acetylgalactosaminyltransferase activity"/>
    <property type="evidence" value="ECO:0007669"/>
    <property type="project" value="TreeGrafter"/>
</dbReference>
<dbReference type="InterPro" id="IPR029044">
    <property type="entry name" value="Nucleotide-diphossugar_trans"/>
</dbReference>
<dbReference type="FunFam" id="3.90.550.50:FF:000004">
    <property type="entry name" value="Hexosyltransferase"/>
    <property type="match status" value="1"/>
</dbReference>
<dbReference type="InterPro" id="IPR008428">
    <property type="entry name" value="Chond_GalNAc"/>
</dbReference>
<dbReference type="PANTHER" id="PTHR12369:SF11">
    <property type="entry name" value="HEXOSYLTRANSFERASE"/>
    <property type="match status" value="1"/>
</dbReference>
<feature type="transmembrane region" description="Helical" evidence="10">
    <location>
        <begin position="20"/>
        <end position="41"/>
    </location>
</feature>
<proteinExistence type="inferred from homology"/>
<gene>
    <name evidence="12" type="primary">LOC115232570</name>
</gene>
<dbReference type="Gene3D" id="3.90.550.10">
    <property type="entry name" value="Spore Coat Polysaccharide Biosynthesis Protein SpsA, Chain A"/>
    <property type="match status" value="1"/>
</dbReference>
<dbReference type="AlphaFoldDB" id="A0A6P7U117"/>
<evidence type="ECO:0000256" key="10">
    <source>
        <dbReference type="RuleBase" id="RU364016"/>
    </source>
</evidence>
<keyword evidence="4 10" id="KW-0812">Transmembrane</keyword>
<evidence type="ECO:0000256" key="8">
    <source>
        <dbReference type="ARBA" id="ARBA00023136"/>
    </source>
</evidence>
<dbReference type="KEGG" id="osn:115232570"/>
<dbReference type="GO" id="GO:0032580">
    <property type="term" value="C:Golgi cisterna membrane"/>
    <property type="evidence" value="ECO:0007669"/>
    <property type="project" value="UniProtKB-SubCell"/>
</dbReference>
<evidence type="ECO:0000256" key="2">
    <source>
        <dbReference type="ARBA" id="ARBA00009239"/>
    </source>
</evidence>
<dbReference type="Proteomes" id="UP000515154">
    <property type="component" value="Linkage group LG2"/>
</dbReference>
<comment type="similarity">
    <text evidence="2 10">Belongs to the chondroitin N-acetylgalactosaminyltransferase family.</text>
</comment>
<reference evidence="12" key="1">
    <citation type="submission" date="2025-08" db="UniProtKB">
        <authorList>
            <consortium name="RefSeq"/>
        </authorList>
    </citation>
    <scope>IDENTIFICATION</scope>
</reference>
<evidence type="ECO:0000256" key="4">
    <source>
        <dbReference type="ARBA" id="ARBA00022692"/>
    </source>
</evidence>
<dbReference type="EC" id="2.4.1.-" evidence="10"/>
<keyword evidence="11" id="KW-1185">Reference proteome</keyword>
<dbReference type="RefSeq" id="XP_029658394.1">
    <property type="nucleotide sequence ID" value="XM_029802534.2"/>
</dbReference>
<keyword evidence="5 10" id="KW-0735">Signal-anchor</keyword>
<keyword evidence="3 10" id="KW-0808">Transferase</keyword>
<evidence type="ECO:0000256" key="6">
    <source>
        <dbReference type="ARBA" id="ARBA00022989"/>
    </source>
</evidence>
<keyword evidence="7 10" id="KW-0333">Golgi apparatus</keyword>
<sequence>MHGEGSMAKRRYGIRTNSLIGILFGIISGMLLASWSGYRFITCGLSHGRCCILGQLSNDPVQVTDTSQPYASTSCQQTQEPQNVRKSTKNFILIGVMTAKKYLNTRAIAAYKTWARSINGEVIFFSSETSQGNGDLPVVGLRGVDDTYPPQKKSFSMLKYMHDHYIDEFEWFMRADDDVYIKGSRLQSFLRSINSSKPQFIGQAGLGTKEESGLLKLKENENFCMGGPGIVFSRATLKLVASHVDHCMQSPLTLHEDVEIGRCVQRYAGISCTWAFEMQHLFFHNYKEEKGSFTYSLNKADLNQAITLHPIKEPTHQFRVHNYILGQRISSLRQKTLNLHREINSVNQLLGEQDSEKPNNLGLRTSITKYNPKDEEDVFEWDFFTRPLYSAADVNPKRGMPAHMRVALDDVIQQTIHMINGNARQRGRHIDFKEILYGYRRLHPYLSCDYILDLLLIYRKHKGRRMTVPVRRHAYLQQNFGPMEILEDYFPSNKEEYISYDSVHPFAHLFTDYKSPERTNVDKTKETIHIVLSLSGRYETFKRFMKNYEQIVLIAKEKVHLNIVLFDSTDDTALQKSINLIVQYQQRYGANSVELIEANGAFSRAKALKLGSSDTKPNSLLFFMDVDILVSRDVFQRVRMNTRQGLQVYFPIVFSQFDTRSFCPDPVNCKFDIRDFRNDYGNWRQFGFGIASIYKSDLEAVGGFDTSIQGWGKEDVDLYQKFINSNLTIFRTVDPGLYHAFHHVSCDPALEPAQYQMCLGSRASGYQSVHELAKQFYSQPHLLNSRPMDSNHNS</sequence>
<dbReference type="PANTHER" id="PTHR12369">
    <property type="entry name" value="CHONDROITIN SYNTHASE"/>
    <property type="match status" value="1"/>
</dbReference>
<evidence type="ECO:0000313" key="11">
    <source>
        <dbReference type="Proteomes" id="UP000515154"/>
    </source>
</evidence>